<dbReference type="EMBL" id="JALJOV010001547">
    <property type="protein sequence ID" value="KAK9846201.1"/>
    <property type="molecule type" value="Genomic_DNA"/>
</dbReference>
<dbReference type="PANTHER" id="PTHR11062:SF268">
    <property type="entry name" value="FAMILY PROTEIN, PUTATIVE, EXPRESSED-RELATED"/>
    <property type="match status" value="1"/>
</dbReference>
<dbReference type="Proteomes" id="UP001485043">
    <property type="component" value="Unassembled WGS sequence"/>
</dbReference>
<dbReference type="InterPro" id="IPR040911">
    <property type="entry name" value="Exostosin_GT47"/>
</dbReference>
<accession>A0AAW1SJ96</accession>
<evidence type="ECO:0000259" key="4">
    <source>
        <dbReference type="Pfam" id="PF03016"/>
    </source>
</evidence>
<dbReference type="InterPro" id="IPR004263">
    <property type="entry name" value="Exostosin"/>
</dbReference>
<dbReference type="PANTHER" id="PTHR11062">
    <property type="entry name" value="EXOSTOSIN HEPARAN SULFATE GLYCOSYLTRANSFERASE -RELATED"/>
    <property type="match status" value="1"/>
</dbReference>
<reference evidence="5 6" key="1">
    <citation type="journal article" date="2024" name="Nat. Commun.">
        <title>Phylogenomics reveals the evolutionary origins of lichenization in chlorophyte algae.</title>
        <authorList>
            <person name="Puginier C."/>
            <person name="Libourel C."/>
            <person name="Otte J."/>
            <person name="Skaloud P."/>
            <person name="Haon M."/>
            <person name="Grisel S."/>
            <person name="Petersen M."/>
            <person name="Berrin J.G."/>
            <person name="Delaux P.M."/>
            <person name="Dal Grande F."/>
            <person name="Keller J."/>
        </authorList>
    </citation>
    <scope>NUCLEOTIDE SEQUENCE [LARGE SCALE GENOMIC DNA]</scope>
    <source>
        <strain evidence="5 6">SAG 2523</strain>
    </source>
</reference>
<dbReference type="Pfam" id="PF03016">
    <property type="entry name" value="Exostosin_GT47"/>
    <property type="match status" value="1"/>
</dbReference>
<dbReference type="GO" id="GO:0016757">
    <property type="term" value="F:glycosyltransferase activity"/>
    <property type="evidence" value="ECO:0007669"/>
    <property type="project" value="InterPro"/>
</dbReference>
<protein>
    <recommendedName>
        <fullName evidence="4">Exostosin GT47 domain-containing protein</fullName>
    </recommendedName>
</protein>
<evidence type="ECO:0000313" key="6">
    <source>
        <dbReference type="Proteomes" id="UP001485043"/>
    </source>
</evidence>
<dbReference type="GO" id="GO:0000139">
    <property type="term" value="C:Golgi membrane"/>
    <property type="evidence" value="ECO:0007669"/>
    <property type="project" value="UniProtKB-SubCell"/>
</dbReference>
<evidence type="ECO:0000313" key="5">
    <source>
        <dbReference type="EMBL" id="KAK9846201.1"/>
    </source>
</evidence>
<organism evidence="5 6">
    <name type="scientific">Apatococcus fuscideae</name>
    <dbReference type="NCBI Taxonomy" id="2026836"/>
    <lineage>
        <taxon>Eukaryota</taxon>
        <taxon>Viridiplantae</taxon>
        <taxon>Chlorophyta</taxon>
        <taxon>core chlorophytes</taxon>
        <taxon>Trebouxiophyceae</taxon>
        <taxon>Chlorellales</taxon>
        <taxon>Chlorellaceae</taxon>
        <taxon>Apatococcus</taxon>
    </lineage>
</organism>
<comment type="similarity">
    <text evidence="2">Belongs to the glycosyltransferase 47 family.</text>
</comment>
<name>A0AAW1SJ96_9CHLO</name>
<keyword evidence="3" id="KW-0333">Golgi apparatus</keyword>
<proteinExistence type="inferred from homology"/>
<comment type="caution">
    <text evidence="5">The sequence shown here is derived from an EMBL/GenBank/DDBJ whole genome shotgun (WGS) entry which is preliminary data.</text>
</comment>
<evidence type="ECO:0000256" key="2">
    <source>
        <dbReference type="ARBA" id="ARBA00010271"/>
    </source>
</evidence>
<evidence type="ECO:0000256" key="1">
    <source>
        <dbReference type="ARBA" id="ARBA00004323"/>
    </source>
</evidence>
<comment type="subcellular location">
    <subcellularLocation>
        <location evidence="1">Golgi apparatus membrane</location>
        <topology evidence="1">Single-pass type II membrane protein</topology>
    </subcellularLocation>
</comment>
<sequence length="283" mass="32642">MMRVAVVLTSIWPPIILTHWGRLDEDHSSNTAYGDDNYTQELQHPEWAPEGWTKLIRGHACYDPEKDLVVPAFKSPPDLDECPMMGAPERVRYLLAFFRRDMGQHREPQYSRGIRQRLHALALNQDWFGRYNISVGSQFRAPSIFHLLPRAAGDGWSSRVEDASLHGCIPVVIMDNVHPPFETLLPWDLFSLHIAEADVAKVPEILQGIRQEHRADLQMQLRSVWHQFWYNSTPVIQSAAHSVTWWNLHYQNMSRKDSSAPKSDALLTILQWLQTKMVPPGEH</sequence>
<feature type="domain" description="Exostosin GT47" evidence="4">
    <location>
        <begin position="63"/>
        <end position="208"/>
    </location>
</feature>
<evidence type="ECO:0000256" key="3">
    <source>
        <dbReference type="ARBA" id="ARBA00023034"/>
    </source>
</evidence>
<gene>
    <name evidence="5" type="ORF">WJX84_000412</name>
</gene>
<keyword evidence="6" id="KW-1185">Reference proteome</keyword>
<dbReference type="AlphaFoldDB" id="A0AAW1SJ96"/>